<dbReference type="SUPFAM" id="SSF52029">
    <property type="entry name" value="GroEL apical domain-like"/>
    <property type="match status" value="1"/>
</dbReference>
<dbReference type="InterPro" id="IPR017998">
    <property type="entry name" value="Chaperone_TCP-1"/>
</dbReference>
<feature type="region of interest" description="Disordered" evidence="8">
    <location>
        <begin position="967"/>
        <end position="998"/>
    </location>
</feature>
<keyword evidence="2 7" id="KW-0547">Nucleotide-binding</keyword>
<feature type="compositionally biased region" description="Polar residues" evidence="8">
    <location>
        <begin position="1045"/>
        <end position="1057"/>
    </location>
</feature>
<feature type="domain" description="C3H1-type" evidence="11">
    <location>
        <begin position="801"/>
        <end position="828"/>
    </location>
</feature>
<dbReference type="PROSITE" id="PS50020">
    <property type="entry name" value="WW_DOMAIN_2"/>
    <property type="match status" value="1"/>
</dbReference>
<dbReference type="Gene3D" id="3.50.7.10">
    <property type="entry name" value="GroEL"/>
    <property type="match status" value="1"/>
</dbReference>
<dbReference type="InterPro" id="IPR027410">
    <property type="entry name" value="TCP-1-like_intermed_sf"/>
</dbReference>
<dbReference type="PRINTS" id="PR00304">
    <property type="entry name" value="TCOMPLEXTCP1"/>
</dbReference>
<evidence type="ECO:0000256" key="8">
    <source>
        <dbReference type="SAM" id="MobiDB-lite"/>
    </source>
</evidence>
<keyword evidence="4 7" id="KW-0143">Chaperone</keyword>
<dbReference type="SUPFAM" id="SSF54928">
    <property type="entry name" value="RNA-binding domain, RBD"/>
    <property type="match status" value="1"/>
</dbReference>
<dbReference type="PROSITE" id="PS50102">
    <property type="entry name" value="RRM"/>
    <property type="match status" value="1"/>
</dbReference>
<dbReference type="InterPro" id="IPR035979">
    <property type="entry name" value="RBD_domain_sf"/>
</dbReference>
<feature type="domain" description="WW" evidence="9">
    <location>
        <begin position="651"/>
        <end position="680"/>
    </location>
</feature>
<dbReference type="Pfam" id="PF16131">
    <property type="entry name" value="Torus"/>
    <property type="match status" value="1"/>
</dbReference>
<dbReference type="Pfam" id="PF00118">
    <property type="entry name" value="Cpn60_TCP1"/>
    <property type="match status" value="1"/>
</dbReference>
<keyword evidence="6" id="KW-0479">Metal-binding</keyword>
<dbReference type="OrthoDB" id="9393833at2759"/>
<feature type="zinc finger region" description="C3H1-type" evidence="6">
    <location>
        <begin position="801"/>
        <end position="828"/>
    </location>
</feature>
<dbReference type="Gene3D" id="3.30.70.330">
    <property type="match status" value="1"/>
</dbReference>
<reference evidence="13" key="1">
    <citation type="journal article" date="2017" name="bioRxiv">
        <title>Comparative analysis of the genomes of Stylophora pistillata and Acropora digitifera provides evidence for extensive differences between species of corals.</title>
        <authorList>
            <person name="Voolstra C.R."/>
            <person name="Li Y."/>
            <person name="Liew Y.J."/>
            <person name="Baumgarten S."/>
            <person name="Zoccola D."/>
            <person name="Flot J.-F."/>
            <person name="Tambutte S."/>
            <person name="Allemand D."/>
            <person name="Aranda M."/>
        </authorList>
    </citation>
    <scope>NUCLEOTIDE SEQUENCE [LARGE SCALE GENOMIC DNA]</scope>
</reference>
<keyword evidence="3 7" id="KW-0067">ATP-binding</keyword>
<evidence type="ECO:0000256" key="6">
    <source>
        <dbReference type="PROSITE-ProRule" id="PRU00723"/>
    </source>
</evidence>
<dbReference type="GO" id="GO:0003723">
    <property type="term" value="F:RNA binding"/>
    <property type="evidence" value="ECO:0007669"/>
    <property type="project" value="UniProtKB-UniRule"/>
</dbReference>
<dbReference type="Gene3D" id="1.10.560.10">
    <property type="entry name" value="GroEL-like equatorial domain"/>
    <property type="match status" value="1"/>
</dbReference>
<feature type="compositionally biased region" description="Polar residues" evidence="8">
    <location>
        <begin position="974"/>
        <end position="995"/>
    </location>
</feature>
<evidence type="ECO:0000313" key="12">
    <source>
        <dbReference type="EMBL" id="PFX26017.1"/>
    </source>
</evidence>
<evidence type="ECO:0000256" key="4">
    <source>
        <dbReference type="ARBA" id="ARBA00023186"/>
    </source>
</evidence>
<dbReference type="InterPro" id="IPR001202">
    <property type="entry name" value="WW_dom"/>
</dbReference>
<evidence type="ECO:0000256" key="3">
    <source>
        <dbReference type="ARBA" id="ARBA00022840"/>
    </source>
</evidence>
<dbReference type="PANTHER" id="PTHR14667">
    <property type="entry name" value="BARDET-BIEDL SYNDROME 10 PROTEIN"/>
    <property type="match status" value="1"/>
</dbReference>
<keyword evidence="6" id="KW-0862">Zinc</keyword>
<dbReference type="GO" id="GO:0051131">
    <property type="term" value="P:chaperone-mediated protein complex assembly"/>
    <property type="evidence" value="ECO:0007669"/>
    <property type="project" value="InterPro"/>
</dbReference>
<dbReference type="PROSITE" id="PS50103">
    <property type="entry name" value="ZF_C3H1"/>
    <property type="match status" value="1"/>
</dbReference>
<proteinExistence type="inferred from homology"/>
<evidence type="ECO:0000259" key="9">
    <source>
        <dbReference type="PROSITE" id="PS50020"/>
    </source>
</evidence>
<dbReference type="InterPro" id="IPR027409">
    <property type="entry name" value="GroEL-like_apical_dom_sf"/>
</dbReference>
<dbReference type="InterPro" id="IPR042619">
    <property type="entry name" value="BBS10"/>
</dbReference>
<evidence type="ECO:0000313" key="13">
    <source>
        <dbReference type="Proteomes" id="UP000225706"/>
    </source>
</evidence>
<dbReference type="PROSITE" id="PS01159">
    <property type="entry name" value="WW_DOMAIN_1"/>
    <property type="match status" value="1"/>
</dbReference>
<protein>
    <submittedName>
        <fullName evidence="12">Pre-mRNA-splicing factor cwc2</fullName>
    </submittedName>
</protein>
<dbReference type="GO" id="GO:0005524">
    <property type="term" value="F:ATP binding"/>
    <property type="evidence" value="ECO:0007669"/>
    <property type="project" value="UniProtKB-KW"/>
</dbReference>
<dbReference type="InterPro" id="IPR034181">
    <property type="entry name" value="Cwc2_RRM"/>
</dbReference>
<dbReference type="STRING" id="50429.A0A2B4SBQ4"/>
<evidence type="ECO:0000256" key="5">
    <source>
        <dbReference type="PROSITE-ProRule" id="PRU00176"/>
    </source>
</evidence>
<dbReference type="GO" id="GO:0008270">
    <property type="term" value="F:zinc ion binding"/>
    <property type="evidence" value="ECO:0007669"/>
    <property type="project" value="UniProtKB-KW"/>
</dbReference>
<organism evidence="12 13">
    <name type="scientific">Stylophora pistillata</name>
    <name type="common">Smooth cauliflower coral</name>
    <dbReference type="NCBI Taxonomy" id="50429"/>
    <lineage>
        <taxon>Eukaryota</taxon>
        <taxon>Metazoa</taxon>
        <taxon>Cnidaria</taxon>
        <taxon>Anthozoa</taxon>
        <taxon>Hexacorallia</taxon>
        <taxon>Scleractinia</taxon>
        <taxon>Astrocoeniina</taxon>
        <taxon>Pocilloporidae</taxon>
        <taxon>Stylophora</taxon>
    </lineage>
</organism>
<dbReference type="InterPro" id="IPR032297">
    <property type="entry name" value="Torus"/>
</dbReference>
<dbReference type="PANTHER" id="PTHR14667:SF2">
    <property type="entry name" value="BARDET-BIEDL SYNDROME 10 PROTEIN"/>
    <property type="match status" value="1"/>
</dbReference>
<dbReference type="FunFam" id="3.30.70.330:FF:000718">
    <property type="entry name" value="Pre-mRNA-splicing factor CWC2"/>
    <property type="match status" value="1"/>
</dbReference>
<comment type="similarity">
    <text evidence="1 7">Belongs to the TCP-1 chaperonin family.</text>
</comment>
<dbReference type="GO" id="GO:0140662">
    <property type="term" value="F:ATP-dependent protein folding chaperone"/>
    <property type="evidence" value="ECO:0007669"/>
    <property type="project" value="InterPro"/>
</dbReference>
<keyword evidence="13" id="KW-1185">Reference proteome</keyword>
<dbReference type="CDD" id="cd12360">
    <property type="entry name" value="RRM_cwf2"/>
    <property type="match status" value="1"/>
</dbReference>
<dbReference type="SMART" id="SM00360">
    <property type="entry name" value="RRM"/>
    <property type="match status" value="1"/>
</dbReference>
<comment type="caution">
    <text evidence="12">The sequence shown here is derived from an EMBL/GenBank/DDBJ whole genome shotgun (WGS) entry which is preliminary data.</text>
</comment>
<evidence type="ECO:0000256" key="2">
    <source>
        <dbReference type="ARBA" id="ARBA00022741"/>
    </source>
</evidence>
<dbReference type="InterPro" id="IPR027413">
    <property type="entry name" value="GROEL-like_equatorial_sf"/>
</dbReference>
<dbReference type="InterPro" id="IPR002423">
    <property type="entry name" value="Cpn60/GroEL/TCP-1"/>
</dbReference>
<dbReference type="SUPFAM" id="SSF48592">
    <property type="entry name" value="GroEL equatorial domain-like"/>
    <property type="match status" value="1"/>
</dbReference>
<feature type="domain" description="RRM" evidence="10">
    <location>
        <begin position="866"/>
        <end position="940"/>
    </location>
</feature>
<dbReference type="InterPro" id="IPR012677">
    <property type="entry name" value="Nucleotide-bd_a/b_plait_sf"/>
</dbReference>
<dbReference type="EMBL" id="LSMT01000136">
    <property type="protein sequence ID" value="PFX26017.1"/>
    <property type="molecule type" value="Genomic_DNA"/>
</dbReference>
<evidence type="ECO:0000256" key="7">
    <source>
        <dbReference type="RuleBase" id="RU004187"/>
    </source>
</evidence>
<evidence type="ECO:0000259" key="11">
    <source>
        <dbReference type="PROSITE" id="PS50103"/>
    </source>
</evidence>
<dbReference type="InterPro" id="IPR000504">
    <property type="entry name" value="RRM_dom"/>
</dbReference>
<gene>
    <name evidence="12" type="primary">cwc2</name>
    <name evidence="12" type="ORF">AWC38_SpisGene9326</name>
</gene>
<evidence type="ECO:0000259" key="10">
    <source>
        <dbReference type="PROSITE" id="PS50102"/>
    </source>
</evidence>
<dbReference type="AlphaFoldDB" id="A0A2B4SBQ4"/>
<dbReference type="Pfam" id="PF00076">
    <property type="entry name" value="RRM_1"/>
    <property type="match status" value="1"/>
</dbReference>
<dbReference type="Gene3D" id="3.30.260.10">
    <property type="entry name" value="TCP-1-like chaperonin intermediate domain"/>
    <property type="match status" value="1"/>
</dbReference>
<sequence>MAVPEEALKVCETLEGILKGTFGPNGLDVMLNSSSGETLVTNNGALILRSLNIENPIGRTIVDKIVSFSSISGDGATSFVLLLSSVLREVVSITGMRDNYVPNETLSIHPRQTLVALSRAFYKLESNLLEHEVVASVLNGIAVTTDVKAEDSSLIKQRMIRLLITTLNGKFPSSLVSNFVELLCQVVMDTWKSSAVSLQDSLLHVIDEFAQICIEIPGVPVYSSHLKTGIIIPRGFSTEQEGVLKTSHAFMFVIMNCRFDFLGPQTSSTIQMNDKTILFLSVQWKRNQVEKVITTFHEHKIKLILSSEDVPDLALHFCRQYGIAVVSNIPQEYVNYICKCTGMLAINNVGEDSLSELFVGKGVSCDLHITGHHRFVQLEFDLSSCKFSPCSILLCSPAQGLCKQYYIALHHALKCIKMSFSKDGRKLLFLPGAGACELALNFSLKKISQCAKDSNLSQALEILSSALQTIPRFLHQNSFSMSHQKENFIYCLNEMEWSWKKDGLLLGIDSKTGTSLNPQECEIFEPLQGKFLLWQSVLQCISQLLSTDKLIGVRKINGNQEIHSVLGRGNTPRAVHLITATASSRLAQKRSAASRSKLNMAAKRKVEDDIDLENISTLQPKRQGTTTTHEKTTVHSTDSSFFPQFYEQRGPWIAMFDWNSGLYYYQNISDYRTQWEKPTEWDSIHPLFIPANQYYYQGFYNGTADGTTNNDHPKENVKQTATDLEAKVERLLTRPARRQIDPEEKEKLHWIPEGATEYNIWYDRWVGEHWRNDKDHGPSETKCCIETDAGFTKANIYDPGGNKHYYCIYFAKGSCHLGSECGYLHVIPTDKDDKRIDLAHDVFGRERHRLHKEDMGGVGTFDKECRTLYVGGLGCRTTLEKLLWKEFGEWGEIEDIRIIHKRNIAFVRYKNRVNAEFAKIAMSDQKLDNRELLNVRWAYDDPNPKARREELLRSKHRVLEAATERGLLQKALSRPTQPSGAQVTGPYPNTDNQYPVESGPLTREQVEQAEVLQNVYTDCTRLDEALKKVEALYPENTKKSDEETTQLSEYSNNENGQTSEAYWNCSDYYNGCSNYDYGQAWDYSHHNFQTEGYSTEDPYRKVILSKEADSDSPSNS</sequence>
<dbReference type="Proteomes" id="UP000225706">
    <property type="component" value="Unassembled WGS sequence"/>
</dbReference>
<keyword evidence="6" id="KW-0863">Zinc-finger</keyword>
<accession>A0A2B4SBQ4</accession>
<keyword evidence="5" id="KW-0694">RNA-binding</keyword>
<dbReference type="InterPro" id="IPR000571">
    <property type="entry name" value="Znf_CCCH"/>
</dbReference>
<evidence type="ECO:0000256" key="1">
    <source>
        <dbReference type="ARBA" id="ARBA00008020"/>
    </source>
</evidence>
<feature type="region of interest" description="Disordered" evidence="8">
    <location>
        <begin position="1037"/>
        <end position="1057"/>
    </location>
</feature>
<name>A0A2B4SBQ4_STYPI</name>